<comment type="similarity">
    <text evidence="1">Belongs to the bacterial solute-binding protein 1 family. WtpA subfamily.</text>
</comment>
<dbReference type="SUPFAM" id="SSF53850">
    <property type="entry name" value="Periplasmic binding protein-like II"/>
    <property type="match status" value="1"/>
</dbReference>
<sequence>MTMSKLRKWVGMLVTCTCLFATATTHAADVFRVAYAGSMGLVMDRYIGPTFAKQNGVEYQGIGQGAYALARQLQGKLLQADAFISITPGPIDILKQANMIGPAVPVASTEMVIAYSPQSRFAPELAAASEGTKPWYEVLRTPGLHFGRTDPATDPQGQNIIFTMLLAQDLYKQPGLAEQILGDYQNPQQIFAEPSLLSRLEAGQIDASSGYLSATRSHKLPFIALPDEINLSNPDMDAKWYRTVQFSIKLPSGKALTLNTQPLVFYATVLNDSKQPALAEKFVQFLTSPEGQKMLEDNGYSPPKGGPIQ</sequence>
<dbReference type="RefSeq" id="WP_317015097.1">
    <property type="nucleotide sequence ID" value="NZ_CP136511.1"/>
</dbReference>
<dbReference type="Pfam" id="PF13531">
    <property type="entry name" value="SBP_bac_11"/>
    <property type="match status" value="1"/>
</dbReference>
<dbReference type="Gene3D" id="3.40.190.10">
    <property type="entry name" value="Periplasmic binding protein-like II"/>
    <property type="match status" value="2"/>
</dbReference>
<protein>
    <submittedName>
        <fullName evidence="3">Extracellular solute-binding protein</fullName>
    </submittedName>
</protein>
<keyword evidence="2" id="KW-0732">Signal</keyword>
<feature type="signal peptide" evidence="2">
    <location>
        <begin position="1"/>
        <end position="27"/>
    </location>
</feature>
<organism evidence="3 4">
    <name type="scientific">Paraburkholderia kirstenboschensis</name>
    <dbReference type="NCBI Taxonomy" id="1245436"/>
    <lineage>
        <taxon>Bacteria</taxon>
        <taxon>Pseudomonadati</taxon>
        <taxon>Pseudomonadota</taxon>
        <taxon>Betaproteobacteria</taxon>
        <taxon>Burkholderiales</taxon>
        <taxon>Burkholderiaceae</taxon>
        <taxon>Paraburkholderia</taxon>
    </lineage>
</organism>
<dbReference type="Proteomes" id="UP001302652">
    <property type="component" value="Chromosome 3"/>
</dbReference>
<evidence type="ECO:0000256" key="1">
    <source>
        <dbReference type="ARBA" id="ARBA00009438"/>
    </source>
</evidence>
<evidence type="ECO:0000256" key="2">
    <source>
        <dbReference type="SAM" id="SignalP"/>
    </source>
</evidence>
<evidence type="ECO:0000313" key="4">
    <source>
        <dbReference type="Proteomes" id="UP001302652"/>
    </source>
</evidence>
<dbReference type="PANTHER" id="PTHR30632:SF16">
    <property type="entry name" value="MOLYBDATE_TUNGSTATE-BINDING PROTEIN WTPA"/>
    <property type="match status" value="1"/>
</dbReference>
<accession>A0ABZ0E8F3</accession>
<reference evidence="3 4" key="1">
    <citation type="submission" date="2023-10" db="EMBL/GenBank/DDBJ databases">
        <title>Surface-active antibiotics is a multifunctional adaptation for post-fire microbes.</title>
        <authorList>
            <person name="Liu M.D."/>
            <person name="Du Y."/>
            <person name="Koupaei S.K."/>
            <person name="Kim N.R."/>
            <person name="Zhang W."/>
            <person name="Traxler M.F."/>
        </authorList>
    </citation>
    <scope>NUCLEOTIDE SEQUENCE [LARGE SCALE GENOMIC DNA]</scope>
    <source>
        <strain evidence="3 4">F3</strain>
    </source>
</reference>
<dbReference type="EMBL" id="CP136511">
    <property type="protein sequence ID" value="WOD13541.1"/>
    <property type="molecule type" value="Genomic_DNA"/>
</dbReference>
<feature type="chain" id="PRO_5047549785" evidence="2">
    <location>
        <begin position="28"/>
        <end position="309"/>
    </location>
</feature>
<proteinExistence type="inferred from homology"/>
<name>A0ABZ0E8F3_9BURK</name>
<evidence type="ECO:0000313" key="3">
    <source>
        <dbReference type="EMBL" id="WOD13541.1"/>
    </source>
</evidence>
<dbReference type="InterPro" id="IPR050682">
    <property type="entry name" value="ModA/WtpA"/>
</dbReference>
<gene>
    <name evidence="3" type="ORF">RW095_05930</name>
</gene>
<keyword evidence="4" id="KW-1185">Reference proteome</keyword>
<dbReference type="CDD" id="cd13540">
    <property type="entry name" value="PBP2_ModA_WtpA"/>
    <property type="match status" value="1"/>
</dbReference>
<dbReference type="PANTHER" id="PTHR30632">
    <property type="entry name" value="MOLYBDATE-BINDING PERIPLASMIC PROTEIN"/>
    <property type="match status" value="1"/>
</dbReference>